<dbReference type="SUPFAM" id="SSF111369">
    <property type="entry name" value="HlyD-like secretion proteins"/>
    <property type="match status" value="1"/>
</dbReference>
<evidence type="ECO:0000256" key="3">
    <source>
        <dbReference type="SAM" id="SignalP"/>
    </source>
</evidence>
<accession>A0A0P1I0P6</accession>
<dbReference type="Gene3D" id="2.40.50.100">
    <property type="match status" value="1"/>
</dbReference>
<dbReference type="GO" id="GO:0022857">
    <property type="term" value="F:transmembrane transporter activity"/>
    <property type="evidence" value="ECO:0007669"/>
    <property type="project" value="InterPro"/>
</dbReference>
<organism evidence="5 6">
    <name type="scientific">Ruegeria denitrificans</name>
    <dbReference type="NCBI Taxonomy" id="1715692"/>
    <lineage>
        <taxon>Bacteria</taxon>
        <taxon>Pseudomonadati</taxon>
        <taxon>Pseudomonadota</taxon>
        <taxon>Alphaproteobacteria</taxon>
        <taxon>Rhodobacterales</taxon>
        <taxon>Roseobacteraceae</taxon>
        <taxon>Ruegeria</taxon>
    </lineage>
</organism>
<gene>
    <name evidence="5" type="primary">bepF_1</name>
    <name evidence="5" type="ORF">RUE5091_00101</name>
</gene>
<keyword evidence="3" id="KW-0732">Signal</keyword>
<dbReference type="Pfam" id="PF25917">
    <property type="entry name" value="BSH_RND"/>
    <property type="match status" value="1"/>
</dbReference>
<feature type="coiled-coil region" evidence="2">
    <location>
        <begin position="83"/>
        <end position="110"/>
    </location>
</feature>
<dbReference type="Gene3D" id="1.10.287.470">
    <property type="entry name" value="Helix hairpin bin"/>
    <property type="match status" value="1"/>
</dbReference>
<dbReference type="GO" id="GO:0005886">
    <property type="term" value="C:plasma membrane"/>
    <property type="evidence" value="ECO:0007669"/>
    <property type="project" value="TreeGrafter"/>
</dbReference>
<dbReference type="NCBIfam" id="TIGR01730">
    <property type="entry name" value="RND_mfp"/>
    <property type="match status" value="1"/>
</dbReference>
<protein>
    <submittedName>
        <fullName evidence="5">Efflux pump periplasmic linker BepF</fullName>
    </submittedName>
</protein>
<reference evidence="6" key="1">
    <citation type="submission" date="2015-09" db="EMBL/GenBank/DDBJ databases">
        <authorList>
            <person name="Rodrigo-Torres L."/>
            <person name="Arahal D.R."/>
        </authorList>
    </citation>
    <scope>NUCLEOTIDE SEQUENCE [LARGE SCALE GENOMIC DNA]</scope>
    <source>
        <strain evidence="6">CECT 5091</strain>
    </source>
</reference>
<feature type="signal peptide" evidence="3">
    <location>
        <begin position="1"/>
        <end position="19"/>
    </location>
</feature>
<feature type="chain" id="PRO_5006064793" evidence="3">
    <location>
        <begin position="20"/>
        <end position="277"/>
    </location>
</feature>
<evidence type="ECO:0000313" key="5">
    <source>
        <dbReference type="EMBL" id="CUJ83383.1"/>
    </source>
</evidence>
<dbReference type="PANTHER" id="PTHR30158">
    <property type="entry name" value="ACRA/E-RELATED COMPONENT OF DRUG EFFLUX TRANSPORTER"/>
    <property type="match status" value="1"/>
</dbReference>
<evidence type="ECO:0000256" key="1">
    <source>
        <dbReference type="ARBA" id="ARBA00009477"/>
    </source>
</evidence>
<dbReference type="InterPro" id="IPR006143">
    <property type="entry name" value="RND_pump_MFP"/>
</dbReference>
<feature type="domain" description="Multidrug resistance protein MdtA-like barrel-sandwich hybrid" evidence="4">
    <location>
        <begin position="45"/>
        <end position="176"/>
    </location>
</feature>
<proteinExistence type="inferred from homology"/>
<dbReference type="Proteomes" id="UP000051260">
    <property type="component" value="Unassembled WGS sequence"/>
</dbReference>
<dbReference type="OrthoDB" id="7811737at2"/>
<dbReference type="STRING" id="1715692.RUE5091_00101"/>
<dbReference type="Gene3D" id="2.40.30.170">
    <property type="match status" value="1"/>
</dbReference>
<evidence type="ECO:0000256" key="2">
    <source>
        <dbReference type="SAM" id="Coils"/>
    </source>
</evidence>
<evidence type="ECO:0000313" key="6">
    <source>
        <dbReference type="Proteomes" id="UP000051260"/>
    </source>
</evidence>
<sequence>MNARILLALFVIFPVSALAQGVDKLADKLADLRFEGRIEASMRSQVANSVNGFLTDIHFTKGDRVEAGQLLFSLSSVVYEHQVNAAQALLDRRQIELAQAEANVERVSKLEDRGTATQVQLEDASARLALAKVAVDEARIGLDLRKLELASTTITAPIAGYIDSPRLTRDAYLKTETGKPLAEIVQVDPALVSFAHPYDSLLELHHAAPERIEEYLDRFAVHVTLPTGERYEQTGKVAFVGTELNSDGGLQVWAEIPNPEVILIPGLQVSVSIELKK</sequence>
<dbReference type="RefSeq" id="WP_131726251.1">
    <property type="nucleotide sequence ID" value="NZ_CYUD01000001.1"/>
</dbReference>
<keyword evidence="2" id="KW-0175">Coiled coil</keyword>
<keyword evidence="6" id="KW-1185">Reference proteome</keyword>
<dbReference type="InterPro" id="IPR058625">
    <property type="entry name" value="MdtA-like_BSH"/>
</dbReference>
<dbReference type="EMBL" id="CYUD01000001">
    <property type="protein sequence ID" value="CUJ83383.1"/>
    <property type="molecule type" value="Genomic_DNA"/>
</dbReference>
<name>A0A0P1I0P6_9RHOB</name>
<dbReference type="GO" id="GO:0046677">
    <property type="term" value="P:response to antibiotic"/>
    <property type="evidence" value="ECO:0007669"/>
    <property type="project" value="TreeGrafter"/>
</dbReference>
<dbReference type="AlphaFoldDB" id="A0A0P1I0P6"/>
<dbReference type="GO" id="GO:0030313">
    <property type="term" value="C:cell envelope"/>
    <property type="evidence" value="ECO:0007669"/>
    <property type="project" value="UniProtKB-SubCell"/>
</dbReference>
<comment type="similarity">
    <text evidence="1">Belongs to the membrane fusion protein (MFP) (TC 8.A.1) family.</text>
</comment>
<evidence type="ECO:0000259" key="4">
    <source>
        <dbReference type="Pfam" id="PF25917"/>
    </source>
</evidence>